<reference evidence="2" key="1">
    <citation type="journal article" date="2021" name="Nat. Commun.">
        <title>Genetic determinants of endophytism in the Arabidopsis root mycobiome.</title>
        <authorList>
            <person name="Mesny F."/>
            <person name="Miyauchi S."/>
            <person name="Thiergart T."/>
            <person name="Pickel B."/>
            <person name="Atanasova L."/>
            <person name="Karlsson M."/>
            <person name="Huettel B."/>
            <person name="Barry K.W."/>
            <person name="Haridas S."/>
            <person name="Chen C."/>
            <person name="Bauer D."/>
            <person name="Andreopoulos W."/>
            <person name="Pangilinan J."/>
            <person name="LaButti K."/>
            <person name="Riley R."/>
            <person name="Lipzen A."/>
            <person name="Clum A."/>
            <person name="Drula E."/>
            <person name="Henrissat B."/>
            <person name="Kohler A."/>
            <person name="Grigoriev I.V."/>
            <person name="Martin F.M."/>
            <person name="Hacquard S."/>
        </authorList>
    </citation>
    <scope>NUCLEOTIDE SEQUENCE</scope>
    <source>
        <strain evidence="2">MPI-CAGE-CH-0235</strain>
    </source>
</reference>
<dbReference type="OrthoDB" id="1470350at2759"/>
<dbReference type="AlphaFoldDB" id="A0A8K0SV82"/>
<sequence>MRLVNQVDYLSSLTYAMHRDKYNLPIYTLCIPGACIYVVNSMFLISQVQKRKMISLQPVAATAAANVMNVGEVGNAIIGSDRMFEDGKSKLSRPPQ</sequence>
<keyword evidence="3" id="KW-1185">Reference proteome</keyword>
<dbReference type="PANTHER" id="PTHR47582">
    <property type="entry name" value="P450, PUTATIVE (EUROFUNG)-RELATED"/>
    <property type="match status" value="1"/>
</dbReference>
<gene>
    <name evidence="2" type="ORF">B0I35DRAFT_427244</name>
</gene>
<keyword evidence="1" id="KW-0812">Transmembrane</keyword>
<evidence type="ECO:0000256" key="1">
    <source>
        <dbReference type="SAM" id="Phobius"/>
    </source>
</evidence>
<organism evidence="2 3">
    <name type="scientific">Stachybotrys elegans</name>
    <dbReference type="NCBI Taxonomy" id="80388"/>
    <lineage>
        <taxon>Eukaryota</taxon>
        <taxon>Fungi</taxon>
        <taxon>Dikarya</taxon>
        <taxon>Ascomycota</taxon>
        <taxon>Pezizomycotina</taxon>
        <taxon>Sordariomycetes</taxon>
        <taxon>Hypocreomycetidae</taxon>
        <taxon>Hypocreales</taxon>
        <taxon>Stachybotryaceae</taxon>
        <taxon>Stachybotrys</taxon>
    </lineage>
</organism>
<keyword evidence="1" id="KW-0472">Membrane</keyword>
<evidence type="ECO:0000313" key="3">
    <source>
        <dbReference type="Proteomes" id="UP000813444"/>
    </source>
</evidence>
<keyword evidence="1" id="KW-1133">Transmembrane helix</keyword>
<accession>A0A8K0SV82</accession>
<comment type="caution">
    <text evidence="2">The sequence shown here is derived from an EMBL/GenBank/DDBJ whole genome shotgun (WGS) entry which is preliminary data.</text>
</comment>
<dbReference type="InterPro" id="IPR053007">
    <property type="entry name" value="CYP450_monoxygenase_sec-met"/>
</dbReference>
<dbReference type="PANTHER" id="PTHR47582:SF1">
    <property type="entry name" value="P450, PUTATIVE (EUROFUNG)-RELATED"/>
    <property type="match status" value="1"/>
</dbReference>
<protein>
    <submittedName>
        <fullName evidence="2">Uncharacterized protein</fullName>
    </submittedName>
</protein>
<dbReference type="Proteomes" id="UP000813444">
    <property type="component" value="Unassembled WGS sequence"/>
</dbReference>
<name>A0A8K0SV82_9HYPO</name>
<evidence type="ECO:0000313" key="2">
    <source>
        <dbReference type="EMBL" id="KAH7323172.1"/>
    </source>
</evidence>
<feature type="transmembrane region" description="Helical" evidence="1">
    <location>
        <begin position="24"/>
        <end position="45"/>
    </location>
</feature>
<dbReference type="EMBL" id="JAGPNK010000004">
    <property type="protein sequence ID" value="KAH7323172.1"/>
    <property type="molecule type" value="Genomic_DNA"/>
</dbReference>
<proteinExistence type="predicted"/>